<feature type="domain" description="MBD" evidence="7">
    <location>
        <begin position="68"/>
        <end position="174"/>
    </location>
</feature>
<evidence type="ECO:0000313" key="9">
    <source>
        <dbReference type="Proteomes" id="UP000298416"/>
    </source>
</evidence>
<dbReference type="Gene3D" id="3.30.890.10">
    <property type="entry name" value="Methyl-cpg-binding Protein 2, Chain A"/>
    <property type="match status" value="1"/>
</dbReference>
<keyword evidence="2" id="KW-0805">Transcription regulation</keyword>
<name>A0A8X9AC29_SALSN</name>
<evidence type="ECO:0000256" key="3">
    <source>
        <dbReference type="ARBA" id="ARBA00023125"/>
    </source>
</evidence>
<dbReference type="PANTHER" id="PTHR12396:SF46">
    <property type="entry name" value="METHYL-CPG-BINDING DOMAIN-CONTAINING PROTEIN 6"/>
    <property type="match status" value="1"/>
</dbReference>
<feature type="region of interest" description="Disordered" evidence="6">
    <location>
        <begin position="1"/>
        <end position="39"/>
    </location>
</feature>
<organism evidence="8">
    <name type="scientific">Salvia splendens</name>
    <name type="common">Scarlet sage</name>
    <dbReference type="NCBI Taxonomy" id="180675"/>
    <lineage>
        <taxon>Eukaryota</taxon>
        <taxon>Viridiplantae</taxon>
        <taxon>Streptophyta</taxon>
        <taxon>Embryophyta</taxon>
        <taxon>Tracheophyta</taxon>
        <taxon>Spermatophyta</taxon>
        <taxon>Magnoliopsida</taxon>
        <taxon>eudicotyledons</taxon>
        <taxon>Gunneridae</taxon>
        <taxon>Pentapetalae</taxon>
        <taxon>asterids</taxon>
        <taxon>lamiids</taxon>
        <taxon>Lamiales</taxon>
        <taxon>Lamiaceae</taxon>
        <taxon>Nepetoideae</taxon>
        <taxon>Mentheae</taxon>
        <taxon>Salviinae</taxon>
        <taxon>Salvia</taxon>
        <taxon>Salvia subgen. Calosphace</taxon>
        <taxon>core Calosphace</taxon>
    </lineage>
</organism>
<keyword evidence="3" id="KW-0238">DNA-binding</keyword>
<gene>
    <name evidence="8" type="ORF">SASPL_100975</name>
</gene>
<evidence type="ECO:0000256" key="5">
    <source>
        <dbReference type="ARBA" id="ARBA00023242"/>
    </source>
</evidence>
<dbReference type="SUPFAM" id="SSF54171">
    <property type="entry name" value="DNA-binding domain"/>
    <property type="match status" value="1"/>
</dbReference>
<reference evidence="8" key="2">
    <citation type="submission" date="2020-08" db="EMBL/GenBank/DDBJ databases">
        <title>Plant Genome Project.</title>
        <authorList>
            <person name="Zhang R.-G."/>
        </authorList>
    </citation>
    <scope>NUCLEOTIDE SEQUENCE</scope>
    <source>
        <strain evidence="8">Huo1</strain>
        <tissue evidence="8">Leaf</tissue>
    </source>
</reference>
<evidence type="ECO:0000313" key="8">
    <source>
        <dbReference type="EMBL" id="KAG6436093.1"/>
    </source>
</evidence>
<proteinExistence type="predicted"/>
<dbReference type="Proteomes" id="UP000298416">
    <property type="component" value="Unassembled WGS sequence"/>
</dbReference>
<dbReference type="PROSITE" id="PS50982">
    <property type="entry name" value="MBD"/>
    <property type="match status" value="1"/>
</dbReference>
<keyword evidence="5" id="KW-0539">Nucleus</keyword>
<reference evidence="8" key="1">
    <citation type="submission" date="2018-01" db="EMBL/GenBank/DDBJ databases">
        <authorList>
            <person name="Mao J.F."/>
        </authorList>
    </citation>
    <scope>NUCLEOTIDE SEQUENCE</scope>
    <source>
        <strain evidence="8">Huo1</strain>
        <tissue evidence="8">Leaf</tissue>
    </source>
</reference>
<dbReference type="AlphaFoldDB" id="A0A8X9AC29"/>
<dbReference type="GO" id="GO:0003677">
    <property type="term" value="F:DNA binding"/>
    <property type="evidence" value="ECO:0007669"/>
    <property type="project" value="UniProtKB-KW"/>
</dbReference>
<evidence type="ECO:0000256" key="1">
    <source>
        <dbReference type="ARBA" id="ARBA00004123"/>
    </source>
</evidence>
<sequence>MSEPQLPPKSEPTSADPLLDTGAYIDPAPNHSPAADIPQPGVVIAAEPISYYIPGEAPAEPAPRAARRRDPEERPSWLPENWMIELRRRNSGATAGQTDRVGVFSSVDLILATTLESLFACSVALDQSAEPKYYIEPAGQRRFRSKVEVLQFLETGSKPKRKAPSETETTPSRTPASQTQRNSSTKRKKSEASVSDNTQPPPPHVQNGVQADNGQPL</sequence>
<dbReference type="GO" id="GO:0005634">
    <property type="term" value="C:nucleus"/>
    <property type="evidence" value="ECO:0007669"/>
    <property type="project" value="UniProtKB-SubCell"/>
</dbReference>
<protein>
    <recommendedName>
        <fullName evidence="7">MBD domain-containing protein</fullName>
    </recommendedName>
</protein>
<keyword evidence="9" id="KW-1185">Reference proteome</keyword>
<feature type="region of interest" description="Disordered" evidence="6">
    <location>
        <begin position="55"/>
        <end position="78"/>
    </location>
</feature>
<evidence type="ECO:0000256" key="6">
    <source>
        <dbReference type="SAM" id="MobiDB-lite"/>
    </source>
</evidence>
<keyword evidence="4" id="KW-0804">Transcription</keyword>
<evidence type="ECO:0000256" key="4">
    <source>
        <dbReference type="ARBA" id="ARBA00023163"/>
    </source>
</evidence>
<evidence type="ECO:0000256" key="2">
    <source>
        <dbReference type="ARBA" id="ARBA00023015"/>
    </source>
</evidence>
<feature type="compositionally biased region" description="Low complexity" evidence="6">
    <location>
        <begin position="166"/>
        <end position="177"/>
    </location>
</feature>
<feature type="compositionally biased region" description="Polar residues" evidence="6">
    <location>
        <begin position="207"/>
        <end position="217"/>
    </location>
</feature>
<dbReference type="EMBL" id="PNBA02000001">
    <property type="protein sequence ID" value="KAG6436093.1"/>
    <property type="molecule type" value="Genomic_DNA"/>
</dbReference>
<dbReference type="InterPro" id="IPR001739">
    <property type="entry name" value="Methyl_CpG_DNA-bd"/>
</dbReference>
<feature type="compositionally biased region" description="Pro residues" evidence="6">
    <location>
        <begin position="1"/>
        <end position="10"/>
    </location>
</feature>
<dbReference type="PANTHER" id="PTHR12396">
    <property type="entry name" value="METHYL-CPG BINDING PROTEIN, MBD"/>
    <property type="match status" value="1"/>
</dbReference>
<comment type="caution">
    <text evidence="8">The sequence shown here is derived from an EMBL/GenBank/DDBJ whole genome shotgun (WGS) entry which is preliminary data.</text>
</comment>
<accession>A0A8X9AC29</accession>
<dbReference type="Pfam" id="PF01429">
    <property type="entry name" value="MBD"/>
    <property type="match status" value="1"/>
</dbReference>
<evidence type="ECO:0000259" key="7">
    <source>
        <dbReference type="PROSITE" id="PS50982"/>
    </source>
</evidence>
<comment type="subcellular location">
    <subcellularLocation>
        <location evidence="1">Nucleus</location>
    </subcellularLocation>
</comment>
<dbReference type="InterPro" id="IPR016177">
    <property type="entry name" value="DNA-bd_dom_sf"/>
</dbReference>
<feature type="region of interest" description="Disordered" evidence="6">
    <location>
        <begin position="153"/>
        <end position="217"/>
    </location>
</feature>